<dbReference type="SMART" id="SM01134">
    <property type="entry name" value="DeoRC"/>
    <property type="match status" value="1"/>
</dbReference>
<evidence type="ECO:0000259" key="4">
    <source>
        <dbReference type="PROSITE" id="PS51000"/>
    </source>
</evidence>
<keyword evidence="3" id="KW-0804">Transcription</keyword>
<feature type="domain" description="HTH deoR-type" evidence="4">
    <location>
        <begin position="4"/>
        <end position="59"/>
    </location>
</feature>
<dbReference type="PANTHER" id="PTHR30363">
    <property type="entry name" value="HTH-TYPE TRANSCRIPTIONAL REGULATOR SRLR-RELATED"/>
    <property type="match status" value="1"/>
</dbReference>
<dbReference type="InterPro" id="IPR036390">
    <property type="entry name" value="WH_DNA-bd_sf"/>
</dbReference>
<dbReference type="AlphaFoldDB" id="A0A7W6NM65"/>
<protein>
    <submittedName>
        <fullName evidence="5">DeoR/GlpR family transcriptional regulator of sugar metabolism</fullName>
    </submittedName>
</protein>
<dbReference type="InterPro" id="IPR001034">
    <property type="entry name" value="DeoR_HTH"/>
</dbReference>
<evidence type="ECO:0000256" key="1">
    <source>
        <dbReference type="ARBA" id="ARBA00023015"/>
    </source>
</evidence>
<dbReference type="PRINTS" id="PR00037">
    <property type="entry name" value="HTHLACR"/>
</dbReference>
<dbReference type="InterPro" id="IPR014036">
    <property type="entry name" value="DeoR-like_C"/>
</dbReference>
<comment type="caution">
    <text evidence="5">The sequence shown here is derived from an EMBL/GenBank/DDBJ whole genome shotgun (WGS) entry which is preliminary data.</text>
</comment>
<dbReference type="SUPFAM" id="SSF100950">
    <property type="entry name" value="NagB/RpiA/CoA transferase-like"/>
    <property type="match status" value="1"/>
</dbReference>
<organism evidence="5 6">
    <name type="scientific">Gellertiella hungarica</name>
    <dbReference type="NCBI Taxonomy" id="1572859"/>
    <lineage>
        <taxon>Bacteria</taxon>
        <taxon>Pseudomonadati</taxon>
        <taxon>Pseudomonadota</taxon>
        <taxon>Alphaproteobacteria</taxon>
        <taxon>Hyphomicrobiales</taxon>
        <taxon>Rhizobiaceae</taxon>
        <taxon>Gellertiella</taxon>
    </lineage>
</organism>
<dbReference type="InterPro" id="IPR036388">
    <property type="entry name" value="WH-like_DNA-bd_sf"/>
</dbReference>
<dbReference type="RefSeq" id="WP_183367600.1">
    <property type="nucleotide sequence ID" value="NZ_JACIEZ010000008.1"/>
</dbReference>
<keyword evidence="1" id="KW-0805">Transcription regulation</keyword>
<dbReference type="GO" id="GO:0003700">
    <property type="term" value="F:DNA-binding transcription factor activity"/>
    <property type="evidence" value="ECO:0007669"/>
    <property type="project" value="InterPro"/>
</dbReference>
<evidence type="ECO:0000313" key="5">
    <source>
        <dbReference type="EMBL" id="MBB4066309.1"/>
    </source>
</evidence>
<dbReference type="SMART" id="SM00420">
    <property type="entry name" value="HTH_DEOR"/>
    <property type="match status" value="1"/>
</dbReference>
<dbReference type="InterPro" id="IPR018356">
    <property type="entry name" value="Tscrpt_reg_HTH_DeoR_CS"/>
</dbReference>
<keyword evidence="6" id="KW-1185">Reference proteome</keyword>
<reference evidence="5 6" key="1">
    <citation type="submission" date="2020-08" db="EMBL/GenBank/DDBJ databases">
        <title>Genomic Encyclopedia of Type Strains, Phase IV (KMG-IV): sequencing the most valuable type-strain genomes for metagenomic binning, comparative biology and taxonomic classification.</title>
        <authorList>
            <person name="Goeker M."/>
        </authorList>
    </citation>
    <scope>NUCLEOTIDE SEQUENCE [LARGE SCALE GENOMIC DNA]</scope>
    <source>
        <strain evidence="5 6">DSM 29853</strain>
    </source>
</reference>
<dbReference type="Gene3D" id="3.40.50.1360">
    <property type="match status" value="1"/>
</dbReference>
<evidence type="ECO:0000256" key="2">
    <source>
        <dbReference type="ARBA" id="ARBA00023125"/>
    </source>
</evidence>
<dbReference type="Proteomes" id="UP000528286">
    <property type="component" value="Unassembled WGS sequence"/>
</dbReference>
<accession>A0A7W6NM65</accession>
<proteinExistence type="predicted"/>
<dbReference type="SUPFAM" id="SSF46785">
    <property type="entry name" value="Winged helix' DNA-binding domain"/>
    <property type="match status" value="1"/>
</dbReference>
<evidence type="ECO:0000256" key="3">
    <source>
        <dbReference type="ARBA" id="ARBA00023163"/>
    </source>
</evidence>
<dbReference type="Pfam" id="PF08220">
    <property type="entry name" value="HTH_DeoR"/>
    <property type="match status" value="1"/>
</dbReference>
<keyword evidence="2" id="KW-0238">DNA-binding</keyword>
<evidence type="ECO:0000313" key="6">
    <source>
        <dbReference type="Proteomes" id="UP000528286"/>
    </source>
</evidence>
<sequence length="258" mass="27935">MTPERTRIEAIADFVTQRGEVRIDELAAHFGVSRMTIHRDIDRLAQQGVLRKLHGSVSAQPSGIYESHFRYRSGVASREKQALAEAALSHIQPGQVIMLDDSTTASAVAPLLGACAPLTVVTNSVTASNVLREMDEIDLISVGGQYHRTYNAYIGHLCLNALRGLRTDLLICSASAVQGLSAFIQDQQVVAVKQAMMAAAARKILLLDHSKFGKTALHLLEDLTAFDAVLVTDGLPPAEAVWLEKAGVPLMLVRTTRT</sequence>
<dbReference type="PROSITE" id="PS00894">
    <property type="entry name" value="HTH_DEOR_1"/>
    <property type="match status" value="1"/>
</dbReference>
<dbReference type="InterPro" id="IPR050313">
    <property type="entry name" value="Carb_Metab_HTH_regulators"/>
</dbReference>
<dbReference type="EMBL" id="JACIEZ010000008">
    <property type="protein sequence ID" value="MBB4066309.1"/>
    <property type="molecule type" value="Genomic_DNA"/>
</dbReference>
<dbReference type="PANTHER" id="PTHR30363:SF44">
    <property type="entry name" value="AGA OPERON TRANSCRIPTIONAL REPRESSOR-RELATED"/>
    <property type="match status" value="1"/>
</dbReference>
<gene>
    <name evidence="5" type="ORF">GGR23_003524</name>
</gene>
<dbReference type="GO" id="GO:0003677">
    <property type="term" value="F:DNA binding"/>
    <property type="evidence" value="ECO:0007669"/>
    <property type="project" value="UniProtKB-KW"/>
</dbReference>
<dbReference type="PROSITE" id="PS51000">
    <property type="entry name" value="HTH_DEOR_2"/>
    <property type="match status" value="1"/>
</dbReference>
<name>A0A7W6NM65_9HYPH</name>
<dbReference type="InterPro" id="IPR037171">
    <property type="entry name" value="NagB/RpiA_transferase-like"/>
</dbReference>
<dbReference type="Pfam" id="PF00455">
    <property type="entry name" value="DeoRC"/>
    <property type="match status" value="1"/>
</dbReference>
<dbReference type="Gene3D" id="1.10.10.10">
    <property type="entry name" value="Winged helix-like DNA-binding domain superfamily/Winged helix DNA-binding domain"/>
    <property type="match status" value="1"/>
</dbReference>